<name>A0A7N2MP80_QUELO</name>
<dbReference type="GO" id="GO:0009451">
    <property type="term" value="P:RNA modification"/>
    <property type="evidence" value="ECO:0007669"/>
    <property type="project" value="InterPro"/>
</dbReference>
<dbReference type="Proteomes" id="UP000594261">
    <property type="component" value="Chromosome 9"/>
</dbReference>
<dbReference type="PANTHER" id="PTHR47926">
    <property type="entry name" value="PENTATRICOPEPTIDE REPEAT-CONTAINING PROTEIN"/>
    <property type="match status" value="1"/>
</dbReference>
<dbReference type="EnsemblPlants" id="QL09p052887:mrna">
    <property type="protein sequence ID" value="QL09p052887:mrna"/>
    <property type="gene ID" value="QL09p052887"/>
</dbReference>
<evidence type="ECO:0000256" key="1">
    <source>
        <dbReference type="ARBA" id="ARBA00022737"/>
    </source>
</evidence>
<dbReference type="AlphaFoldDB" id="A0A7N2MP80"/>
<evidence type="ECO:0008006" key="5">
    <source>
        <dbReference type="Google" id="ProtNLM"/>
    </source>
</evidence>
<dbReference type="EMBL" id="LRBV02000009">
    <property type="status" value="NOT_ANNOTATED_CDS"/>
    <property type="molecule type" value="Genomic_DNA"/>
</dbReference>
<reference evidence="3 4" key="1">
    <citation type="journal article" date="2016" name="G3 (Bethesda)">
        <title>First Draft Assembly and Annotation of the Genome of a California Endemic Oak Quercus lobata Nee (Fagaceae).</title>
        <authorList>
            <person name="Sork V.L."/>
            <person name="Fitz-Gibbon S.T."/>
            <person name="Puiu D."/>
            <person name="Crepeau M."/>
            <person name="Gugger P.F."/>
            <person name="Sherman R."/>
            <person name="Stevens K."/>
            <person name="Langley C.H."/>
            <person name="Pellegrini M."/>
            <person name="Salzberg S.L."/>
        </authorList>
    </citation>
    <scope>NUCLEOTIDE SEQUENCE [LARGE SCALE GENOMIC DNA]</scope>
    <source>
        <strain evidence="3 4">cv. SW786</strain>
    </source>
</reference>
<organism evidence="3 4">
    <name type="scientific">Quercus lobata</name>
    <name type="common">Valley oak</name>
    <dbReference type="NCBI Taxonomy" id="97700"/>
    <lineage>
        <taxon>Eukaryota</taxon>
        <taxon>Viridiplantae</taxon>
        <taxon>Streptophyta</taxon>
        <taxon>Embryophyta</taxon>
        <taxon>Tracheophyta</taxon>
        <taxon>Spermatophyta</taxon>
        <taxon>Magnoliopsida</taxon>
        <taxon>eudicotyledons</taxon>
        <taxon>Gunneridae</taxon>
        <taxon>Pentapetalae</taxon>
        <taxon>rosids</taxon>
        <taxon>fabids</taxon>
        <taxon>Fagales</taxon>
        <taxon>Fagaceae</taxon>
        <taxon>Quercus</taxon>
    </lineage>
</organism>
<reference evidence="3" key="2">
    <citation type="submission" date="2021-01" db="UniProtKB">
        <authorList>
            <consortium name="EnsemblPlants"/>
        </authorList>
    </citation>
    <scope>IDENTIFICATION</scope>
</reference>
<dbReference type="PANTHER" id="PTHR47926:SF405">
    <property type="entry name" value="DYW DOMAIN-CONTAINING PROTEIN"/>
    <property type="match status" value="1"/>
</dbReference>
<protein>
    <recommendedName>
        <fullName evidence="5">Pentatricopeptide repeat-containing protein</fullName>
    </recommendedName>
</protein>
<dbReference type="PROSITE" id="PS51375">
    <property type="entry name" value="PPR"/>
    <property type="match status" value="2"/>
</dbReference>
<dbReference type="Pfam" id="PF13041">
    <property type="entry name" value="PPR_2"/>
    <property type="match status" value="1"/>
</dbReference>
<evidence type="ECO:0000256" key="2">
    <source>
        <dbReference type="PROSITE-ProRule" id="PRU00708"/>
    </source>
</evidence>
<dbReference type="InterPro" id="IPR002885">
    <property type="entry name" value="PPR_rpt"/>
</dbReference>
<feature type="repeat" description="PPR" evidence="2">
    <location>
        <begin position="92"/>
        <end position="122"/>
    </location>
</feature>
<evidence type="ECO:0000313" key="4">
    <source>
        <dbReference type="Proteomes" id="UP000594261"/>
    </source>
</evidence>
<sequence>MDVVVQTSLVAMHAKNGHLKLACHVFKKMRTAVINMYSKCGALSWARTLFNQINCKDSISWNAMITSYGIHGHGKEALSLFLEITKTIQIPDHATFSSLLSAFNHSGQVEKACELIDSMTAELGLAVWVALQAGCCKNNMLFIGEMATKMVLELNPDDLGIYSLVSNYYAKARKWDDVASVRKIMKKTGMKKVPGFSVVEVKGKLHAFLMEYKSHYQYEIMMQLLDKLDHEMRAIGYVPKIDFVLHSLDEEVKKKSYFITVEACYCLWPPKHKARNQIIDHKEP</sequence>
<dbReference type="Gramene" id="QL09p052887:mrna">
    <property type="protein sequence ID" value="QL09p052887:mrna"/>
    <property type="gene ID" value="QL09p052887"/>
</dbReference>
<keyword evidence="4" id="KW-1185">Reference proteome</keyword>
<dbReference type="OMA" id="ITVEACY"/>
<dbReference type="InterPro" id="IPR046960">
    <property type="entry name" value="PPR_At4g14850-like_plant"/>
</dbReference>
<dbReference type="InParanoid" id="A0A7N2MP80"/>
<dbReference type="NCBIfam" id="TIGR00756">
    <property type="entry name" value="PPR"/>
    <property type="match status" value="2"/>
</dbReference>
<dbReference type="InterPro" id="IPR011990">
    <property type="entry name" value="TPR-like_helical_dom_sf"/>
</dbReference>
<dbReference type="Pfam" id="PF01535">
    <property type="entry name" value="PPR"/>
    <property type="match status" value="2"/>
</dbReference>
<evidence type="ECO:0000313" key="3">
    <source>
        <dbReference type="EnsemblPlants" id="QL09p052887:mrna"/>
    </source>
</evidence>
<dbReference type="Gene3D" id="1.25.40.10">
    <property type="entry name" value="Tetratricopeptide repeat domain"/>
    <property type="match status" value="1"/>
</dbReference>
<accession>A0A7N2MP80</accession>
<dbReference type="InterPro" id="IPR046848">
    <property type="entry name" value="E_motif"/>
</dbReference>
<proteinExistence type="predicted"/>
<dbReference type="GO" id="GO:0003723">
    <property type="term" value="F:RNA binding"/>
    <property type="evidence" value="ECO:0007669"/>
    <property type="project" value="InterPro"/>
</dbReference>
<feature type="repeat" description="PPR" evidence="2">
    <location>
        <begin position="57"/>
        <end position="91"/>
    </location>
</feature>
<dbReference type="Pfam" id="PF20431">
    <property type="entry name" value="E_motif"/>
    <property type="match status" value="1"/>
</dbReference>
<keyword evidence="1" id="KW-0677">Repeat</keyword>